<dbReference type="AlphaFoldDB" id="A0A3D8S5F9"/>
<dbReference type="GeneID" id="38115357"/>
<proteinExistence type="predicted"/>
<name>A0A3D8S5F9_9EURO</name>
<reference evidence="1 2" key="1">
    <citation type="journal article" date="2018" name="IMA Fungus">
        <title>IMA Genome-F 9: Draft genome sequence of Annulohypoxylon stygium, Aspergillus mulundensis, Berkeleyomyces basicola (syn. Thielaviopsis basicola), Ceratocystis smalleyi, two Cercospora beticola strains, Coleophoma cylindrospora, Fusarium fracticaudum, Phialophora cf. hyalina, and Morchella septimelata.</title>
        <authorList>
            <person name="Wingfield B.D."/>
            <person name="Bills G.F."/>
            <person name="Dong Y."/>
            <person name="Huang W."/>
            <person name="Nel W.J."/>
            <person name="Swalarsk-Parry B.S."/>
            <person name="Vaghefi N."/>
            <person name="Wilken P.M."/>
            <person name="An Z."/>
            <person name="de Beer Z.W."/>
            <person name="De Vos L."/>
            <person name="Chen L."/>
            <person name="Duong T.A."/>
            <person name="Gao Y."/>
            <person name="Hammerbacher A."/>
            <person name="Kikkert J.R."/>
            <person name="Li Y."/>
            <person name="Li H."/>
            <person name="Li K."/>
            <person name="Li Q."/>
            <person name="Liu X."/>
            <person name="Ma X."/>
            <person name="Naidoo K."/>
            <person name="Pethybridge S.J."/>
            <person name="Sun J."/>
            <person name="Steenkamp E.T."/>
            <person name="van der Nest M.A."/>
            <person name="van Wyk S."/>
            <person name="Wingfield M.J."/>
            <person name="Xiong C."/>
            <person name="Yue Q."/>
            <person name="Zhang X."/>
        </authorList>
    </citation>
    <scope>NUCLEOTIDE SEQUENCE [LARGE SCALE GENOMIC DNA]</scope>
    <source>
        <strain evidence="1 2">DSM 5745</strain>
    </source>
</reference>
<dbReference type="RefSeq" id="XP_026604483.1">
    <property type="nucleotide sequence ID" value="XM_026747003.1"/>
</dbReference>
<protein>
    <submittedName>
        <fullName evidence="1">Uncharacterized protein</fullName>
    </submittedName>
</protein>
<keyword evidence="2" id="KW-1185">Reference proteome</keyword>
<organism evidence="1 2">
    <name type="scientific">Aspergillus mulundensis</name>
    <dbReference type="NCBI Taxonomy" id="1810919"/>
    <lineage>
        <taxon>Eukaryota</taxon>
        <taxon>Fungi</taxon>
        <taxon>Dikarya</taxon>
        <taxon>Ascomycota</taxon>
        <taxon>Pezizomycotina</taxon>
        <taxon>Eurotiomycetes</taxon>
        <taxon>Eurotiomycetidae</taxon>
        <taxon>Eurotiales</taxon>
        <taxon>Aspergillaceae</taxon>
        <taxon>Aspergillus</taxon>
        <taxon>Aspergillus subgen. Nidulantes</taxon>
    </lineage>
</organism>
<accession>A0A3D8S5F9</accession>
<evidence type="ECO:0000313" key="1">
    <source>
        <dbReference type="EMBL" id="RDW81430.1"/>
    </source>
</evidence>
<dbReference type="EMBL" id="PVWQ01000005">
    <property type="protein sequence ID" value="RDW81430.1"/>
    <property type="molecule type" value="Genomic_DNA"/>
</dbReference>
<dbReference type="Proteomes" id="UP000256690">
    <property type="component" value="Unassembled WGS sequence"/>
</dbReference>
<sequence>MRANLKIDQNYHIDSEGISYVAMQGPRFVYNFLYYSEYDRNYFIDDSLDRGNIPGCVFTIPYPFPQFMNNPQLANKHPFRHPAGQYELDLERFEQQVETLPMEKRPSGCWKMSYQHFYKDDVDDGRNYLYTAFTR</sequence>
<gene>
    <name evidence="1" type="ORF">DSM5745_04987</name>
</gene>
<comment type="caution">
    <text evidence="1">The sequence shown here is derived from an EMBL/GenBank/DDBJ whole genome shotgun (WGS) entry which is preliminary data.</text>
</comment>
<evidence type="ECO:0000313" key="2">
    <source>
        <dbReference type="Proteomes" id="UP000256690"/>
    </source>
</evidence>